<dbReference type="RefSeq" id="WP_138839765.1">
    <property type="nucleotide sequence ID" value="NZ_VCPD01000001.1"/>
</dbReference>
<dbReference type="EMBL" id="VCPD01000001">
    <property type="protein sequence ID" value="TMV09706.1"/>
    <property type="molecule type" value="Genomic_DNA"/>
</dbReference>
<proteinExistence type="predicted"/>
<accession>A0ABY2X2U5</accession>
<keyword evidence="1" id="KW-0812">Transmembrane</keyword>
<feature type="transmembrane region" description="Helical" evidence="1">
    <location>
        <begin position="36"/>
        <end position="54"/>
    </location>
</feature>
<name>A0ABY2X2U5_9RHOB</name>
<protein>
    <recommendedName>
        <fullName evidence="4">DUF3311 domain-containing protein</fullName>
    </recommendedName>
</protein>
<comment type="caution">
    <text evidence="2">The sequence shown here is derived from an EMBL/GenBank/DDBJ whole genome shotgun (WGS) entry which is preliminary data.</text>
</comment>
<reference evidence="2 3" key="1">
    <citation type="submission" date="2019-05" db="EMBL/GenBank/DDBJ databases">
        <title>Ruegeria sp. nov., isolated from tidal flat.</title>
        <authorList>
            <person name="Kim W."/>
        </authorList>
    </citation>
    <scope>NUCLEOTIDE SEQUENCE [LARGE SCALE GENOMIC DNA]</scope>
    <source>
        <strain evidence="2 3">CAU 1488</strain>
    </source>
</reference>
<dbReference type="Proteomes" id="UP001193035">
    <property type="component" value="Unassembled WGS sequence"/>
</dbReference>
<evidence type="ECO:0008006" key="4">
    <source>
        <dbReference type="Google" id="ProtNLM"/>
    </source>
</evidence>
<feature type="transmembrane region" description="Helical" evidence="1">
    <location>
        <begin position="66"/>
        <end position="87"/>
    </location>
</feature>
<keyword evidence="1" id="KW-1133">Transmembrane helix</keyword>
<gene>
    <name evidence="2" type="ORF">FGK63_01150</name>
</gene>
<evidence type="ECO:0000256" key="1">
    <source>
        <dbReference type="SAM" id="Phobius"/>
    </source>
</evidence>
<evidence type="ECO:0000313" key="2">
    <source>
        <dbReference type="EMBL" id="TMV09706.1"/>
    </source>
</evidence>
<sequence length="106" mass="11773">MTEKRNPEVEPAVSPPAVFLERHSYRRRRLADAARLLPIIGAGLFAIPLLWPAGPGEAEPVPMSSAIIYIFFWWAALIVASAGFGIAAKRLPPREVNDPESEKWPR</sequence>
<organism evidence="2 3">
    <name type="scientific">Ruegeria sediminis</name>
    <dbReference type="NCBI Taxonomy" id="2583820"/>
    <lineage>
        <taxon>Bacteria</taxon>
        <taxon>Pseudomonadati</taxon>
        <taxon>Pseudomonadota</taxon>
        <taxon>Alphaproteobacteria</taxon>
        <taxon>Rhodobacterales</taxon>
        <taxon>Roseobacteraceae</taxon>
        <taxon>Ruegeria</taxon>
    </lineage>
</organism>
<evidence type="ECO:0000313" key="3">
    <source>
        <dbReference type="Proteomes" id="UP001193035"/>
    </source>
</evidence>
<keyword evidence="1" id="KW-0472">Membrane</keyword>
<keyword evidence="3" id="KW-1185">Reference proteome</keyword>